<evidence type="ECO:0000256" key="5">
    <source>
        <dbReference type="ARBA" id="ARBA00021214"/>
    </source>
</evidence>
<evidence type="ECO:0000313" key="12">
    <source>
        <dbReference type="EMBL" id="AWV90291.1"/>
    </source>
</evidence>
<dbReference type="OrthoDB" id="1407586at2"/>
<name>A0A2Z4FMT0_9DELT</name>
<dbReference type="Gene3D" id="3.20.20.140">
    <property type="entry name" value="Metal-dependent hydrolases"/>
    <property type="match status" value="1"/>
</dbReference>
<dbReference type="EMBL" id="CP030032">
    <property type="protein sequence ID" value="AWV90291.1"/>
    <property type="molecule type" value="Genomic_DNA"/>
</dbReference>
<dbReference type="Pfam" id="PF04909">
    <property type="entry name" value="Amidohydro_2"/>
    <property type="match status" value="1"/>
</dbReference>
<dbReference type="PANTHER" id="PTHR21240:SF27">
    <property type="entry name" value="2-AMINO-3-CARBOXYMUCONATE-6-SEMIALDEHYDE DECARBOXYLASE"/>
    <property type="match status" value="1"/>
</dbReference>
<protein>
    <recommendedName>
        <fullName evidence="5">2-amino-3-carboxymuconate-6-semialdehyde decarboxylase</fullName>
        <ecNumber evidence="4">4.1.1.45</ecNumber>
    </recommendedName>
    <alternativeName>
        <fullName evidence="10">Picolinate carboxylase</fullName>
    </alternativeName>
</protein>
<comment type="subunit">
    <text evidence="3">Monomer.</text>
</comment>
<comment type="similarity">
    <text evidence="2">Belongs to the metallo-dependent hydrolases superfamily. ACMSD family.</text>
</comment>
<reference evidence="12 13" key="1">
    <citation type="submission" date="2018-06" db="EMBL/GenBank/DDBJ databases">
        <title>Lujinxingia sediminis gen. nov. sp. nov., a new facultative anaerobic member of the class Deltaproteobacteria, and proposal of Lujinxingaceae fam. nov.</title>
        <authorList>
            <person name="Guo L.-Y."/>
            <person name="Li C.-M."/>
            <person name="Wang S."/>
            <person name="Du Z.-J."/>
        </authorList>
    </citation>
    <scope>NUCLEOTIDE SEQUENCE [LARGE SCALE GENOMIC DNA]</scope>
    <source>
        <strain evidence="12 13">FA350</strain>
    </source>
</reference>
<keyword evidence="8" id="KW-0862">Zinc</keyword>
<organism evidence="12 13">
    <name type="scientific">Bradymonas sediminis</name>
    <dbReference type="NCBI Taxonomy" id="1548548"/>
    <lineage>
        <taxon>Bacteria</taxon>
        <taxon>Deltaproteobacteria</taxon>
        <taxon>Bradymonadales</taxon>
        <taxon>Bradymonadaceae</taxon>
        <taxon>Bradymonas</taxon>
    </lineage>
</organism>
<dbReference type="GO" id="GO:0001760">
    <property type="term" value="F:aminocarboxymuconate-semialdehyde decarboxylase activity"/>
    <property type="evidence" value="ECO:0007669"/>
    <property type="project" value="UniProtKB-EC"/>
</dbReference>
<accession>A0A2Z4FMT0</accession>
<dbReference type="PANTHER" id="PTHR21240">
    <property type="entry name" value="2-AMINO-3-CARBOXYLMUCONATE-6-SEMIALDEHYDE DECARBOXYLASE"/>
    <property type="match status" value="1"/>
</dbReference>
<dbReference type="InterPro" id="IPR032465">
    <property type="entry name" value="ACMSD"/>
</dbReference>
<dbReference type="GO" id="GO:0019748">
    <property type="term" value="P:secondary metabolic process"/>
    <property type="evidence" value="ECO:0007669"/>
    <property type="project" value="TreeGrafter"/>
</dbReference>
<dbReference type="KEGG" id="bsed:DN745_13510"/>
<evidence type="ECO:0000313" key="13">
    <source>
        <dbReference type="Proteomes" id="UP000249799"/>
    </source>
</evidence>
<dbReference type="InterPro" id="IPR032466">
    <property type="entry name" value="Metal_Hydrolase"/>
</dbReference>
<evidence type="ECO:0000256" key="9">
    <source>
        <dbReference type="ARBA" id="ARBA00023239"/>
    </source>
</evidence>
<evidence type="ECO:0000256" key="1">
    <source>
        <dbReference type="ARBA" id="ARBA00005079"/>
    </source>
</evidence>
<dbReference type="RefSeq" id="WP_111335636.1">
    <property type="nucleotide sequence ID" value="NZ_CP030032.1"/>
</dbReference>
<evidence type="ECO:0000256" key="4">
    <source>
        <dbReference type="ARBA" id="ARBA00012365"/>
    </source>
</evidence>
<evidence type="ECO:0000256" key="3">
    <source>
        <dbReference type="ARBA" id="ARBA00011245"/>
    </source>
</evidence>
<evidence type="ECO:0000256" key="6">
    <source>
        <dbReference type="ARBA" id="ARBA00022723"/>
    </source>
</evidence>
<evidence type="ECO:0000256" key="8">
    <source>
        <dbReference type="ARBA" id="ARBA00022833"/>
    </source>
</evidence>
<keyword evidence="7" id="KW-0210">Decarboxylase</keyword>
<dbReference type="GO" id="GO:0016787">
    <property type="term" value="F:hydrolase activity"/>
    <property type="evidence" value="ECO:0007669"/>
    <property type="project" value="UniProtKB-KW"/>
</dbReference>
<dbReference type="InterPro" id="IPR006680">
    <property type="entry name" value="Amidohydro-rel"/>
</dbReference>
<keyword evidence="12" id="KW-0378">Hydrolase</keyword>
<evidence type="ECO:0000259" key="11">
    <source>
        <dbReference type="Pfam" id="PF04909"/>
    </source>
</evidence>
<keyword evidence="6" id="KW-0479">Metal-binding</keyword>
<keyword evidence="13" id="KW-1185">Reference proteome</keyword>
<comment type="pathway">
    <text evidence="1">Secondary metabolite metabolism; quinolate metabolism.</text>
</comment>
<dbReference type="EC" id="4.1.1.45" evidence="4"/>
<dbReference type="AlphaFoldDB" id="A0A2Z4FMT0"/>
<gene>
    <name evidence="12" type="ORF">DN745_13510</name>
</gene>
<dbReference type="Proteomes" id="UP000249799">
    <property type="component" value="Chromosome"/>
</dbReference>
<evidence type="ECO:0000256" key="7">
    <source>
        <dbReference type="ARBA" id="ARBA00022793"/>
    </source>
</evidence>
<evidence type="ECO:0000256" key="10">
    <source>
        <dbReference type="ARBA" id="ARBA00031120"/>
    </source>
</evidence>
<sequence>MKIDIHAHILPRDWPDLRERYGYGGFIRLEHTGTGCAKMMKGQTFFREVHPNLWDPAVRVEECDAQGVDVQVLSTVPVMFSYWAKPADTHDLSKILNDHIADCIARFPKRFMGLGTVPMQAPRRAAQELERCINDLGLVGVQIGTHVENQNLDDPIFDPFWQAANDLGAAIFVHPWDMMGFDDLPRHWLPWLVSMPAESSRAICSLMMGGVIEKYPRIRFAFAHGGGSFAATLGRIDHGFKMRPDLCQTQTSTPPSELARRIYIDSLVHDPRALEFVVDIFGEERIALGTDYPFPLGELAPGQLIESVDFLSAAARERMLSGTALEWANRARADYETDASRAHSVRITRSCCGPVTHHD</sequence>
<keyword evidence="9" id="KW-0456">Lyase</keyword>
<dbReference type="GO" id="GO:0005829">
    <property type="term" value="C:cytosol"/>
    <property type="evidence" value="ECO:0007669"/>
    <property type="project" value="TreeGrafter"/>
</dbReference>
<dbReference type="SUPFAM" id="SSF51556">
    <property type="entry name" value="Metallo-dependent hydrolases"/>
    <property type="match status" value="1"/>
</dbReference>
<proteinExistence type="inferred from homology"/>
<feature type="domain" description="Amidohydrolase-related" evidence="11">
    <location>
        <begin position="3"/>
        <end position="326"/>
    </location>
</feature>
<dbReference type="GO" id="GO:0046872">
    <property type="term" value="F:metal ion binding"/>
    <property type="evidence" value="ECO:0007669"/>
    <property type="project" value="UniProtKB-KW"/>
</dbReference>
<evidence type="ECO:0000256" key="2">
    <source>
        <dbReference type="ARBA" id="ARBA00005871"/>
    </source>
</evidence>